<accession>A0A0H3C438</accession>
<organism evidence="1 2">
    <name type="scientific">Borreliella burgdorferi (strain ZS7)</name>
    <name type="common">Borrelia burgdorferi</name>
    <dbReference type="NCBI Taxonomy" id="445985"/>
    <lineage>
        <taxon>Bacteria</taxon>
        <taxon>Pseudomonadati</taxon>
        <taxon>Spirochaetota</taxon>
        <taxon>Spirochaetia</taxon>
        <taxon>Spirochaetales</taxon>
        <taxon>Borreliaceae</taxon>
        <taxon>Borreliella</taxon>
    </lineage>
</organism>
<evidence type="ECO:0000313" key="1">
    <source>
        <dbReference type="EMBL" id="ACK75378.1"/>
    </source>
</evidence>
<reference evidence="1 2" key="1">
    <citation type="journal article" date="2011" name="J. Bacteriol.">
        <title>Whole-genome sequences of thirteen isolates of Borrelia burgdorferi.</title>
        <authorList>
            <person name="Schutzer S.E."/>
            <person name="Fraser-Liggett C.M."/>
            <person name="Casjens S.R."/>
            <person name="Qiu W.G."/>
            <person name="Dunn J.J."/>
            <person name="Mongodin E.F."/>
            <person name="Luft B.J."/>
        </authorList>
    </citation>
    <scope>NUCLEOTIDE SEQUENCE [LARGE SCALE GENOMIC DNA]</scope>
    <source>
        <strain evidence="1 2">ZS7</strain>
        <plasmid evidence="1 2">ZS7_cp32-9</plasmid>
    </source>
</reference>
<keyword evidence="1" id="KW-0614">Plasmid</keyword>
<dbReference type="AlphaFoldDB" id="A0A0H3C438"/>
<dbReference type="Pfam" id="PF04867">
    <property type="entry name" value="DUF643"/>
    <property type="match status" value="1"/>
</dbReference>
<sequence length="172" mass="20340">MHTNEISNFYDNLSEDLKKSINKLYETEQATQEQKSQMYSSYKAAQEYGIKTGKSTEEIINDIIDPTKKIIKDVLKNKYLIKKYKNSKNMQVDYSDKKGMLKKCLKKLGEYDSMIFLGAVYGILNHIYQKVSKQYQLIMINEFKDILFIRIHNYDKRIFTSDDLIKTIKDFP</sequence>
<dbReference type="RefSeq" id="WP_012593060.1">
    <property type="nucleotide sequence ID" value="NC_011722.1"/>
</dbReference>
<dbReference type="KEGG" id="bbz:BbuZS7_N44"/>
<proteinExistence type="predicted"/>
<dbReference type="GeneID" id="56568581"/>
<name>A0A0H3C438_BORBZ</name>
<gene>
    <name evidence="1" type="ordered locus">BbuZS7_N44</name>
</gene>
<dbReference type="HOGENOM" id="CLU_1552315_0_0_12"/>
<evidence type="ECO:0000313" key="2">
    <source>
        <dbReference type="Proteomes" id="UP000006901"/>
    </source>
</evidence>
<dbReference type="InterPro" id="IPR006951">
    <property type="entry name" value="DUF643"/>
</dbReference>
<dbReference type="EMBL" id="CP001211">
    <property type="protein sequence ID" value="ACK75378.1"/>
    <property type="molecule type" value="Genomic_DNA"/>
</dbReference>
<dbReference type="Proteomes" id="UP000006901">
    <property type="component" value="Plasmid ZS7_cp32-9"/>
</dbReference>
<geneLocation type="plasmid" evidence="1 2">
    <name>ZS7_cp32-9</name>
</geneLocation>
<protein>
    <submittedName>
        <fullName evidence="1">Uncharacterized protein</fullName>
    </submittedName>
</protein>